<evidence type="ECO:0000256" key="3">
    <source>
        <dbReference type="ARBA" id="ARBA00023274"/>
    </source>
</evidence>
<dbReference type="PANTHER" id="PTHR13479:SF40">
    <property type="entry name" value="SMALL RIBOSOMAL SUBUNIT PROTEIN BS18M"/>
    <property type="match status" value="1"/>
</dbReference>
<dbReference type="AlphaFoldDB" id="W7TXB5"/>
<keyword evidence="3 4" id="KW-0687">Ribonucleoprotein</keyword>
<dbReference type="GO" id="GO:0070181">
    <property type="term" value="F:small ribosomal subunit rRNA binding"/>
    <property type="evidence" value="ECO:0007669"/>
    <property type="project" value="TreeGrafter"/>
</dbReference>
<evidence type="ECO:0000256" key="1">
    <source>
        <dbReference type="ARBA" id="ARBA00005589"/>
    </source>
</evidence>
<evidence type="ECO:0000256" key="2">
    <source>
        <dbReference type="ARBA" id="ARBA00022980"/>
    </source>
</evidence>
<dbReference type="GO" id="GO:0005763">
    <property type="term" value="C:mitochondrial small ribosomal subunit"/>
    <property type="evidence" value="ECO:0007669"/>
    <property type="project" value="TreeGrafter"/>
</dbReference>
<comment type="caution">
    <text evidence="5">The sequence shown here is derived from an EMBL/GenBank/DDBJ whole genome shotgun (WGS) entry which is preliminary data.</text>
</comment>
<dbReference type="Gene3D" id="4.10.640.10">
    <property type="entry name" value="Ribosomal protein S18"/>
    <property type="match status" value="1"/>
</dbReference>
<gene>
    <name evidence="5" type="ORF">Naga_100122g3</name>
</gene>
<dbReference type="PANTHER" id="PTHR13479">
    <property type="entry name" value="30S RIBOSOMAL PROTEIN S18"/>
    <property type="match status" value="1"/>
</dbReference>
<organism evidence="5 6">
    <name type="scientific">Nannochloropsis gaditana</name>
    <dbReference type="NCBI Taxonomy" id="72520"/>
    <lineage>
        <taxon>Eukaryota</taxon>
        <taxon>Sar</taxon>
        <taxon>Stramenopiles</taxon>
        <taxon>Ochrophyta</taxon>
        <taxon>Eustigmatophyceae</taxon>
        <taxon>Eustigmatales</taxon>
        <taxon>Monodopsidaceae</taxon>
        <taxon>Nannochloropsis</taxon>
    </lineage>
</organism>
<evidence type="ECO:0000313" key="6">
    <source>
        <dbReference type="Proteomes" id="UP000019335"/>
    </source>
</evidence>
<dbReference type="Proteomes" id="UP000019335">
    <property type="component" value="Chromosome 12"/>
</dbReference>
<dbReference type="GO" id="GO:0032543">
    <property type="term" value="P:mitochondrial translation"/>
    <property type="evidence" value="ECO:0007669"/>
    <property type="project" value="TreeGrafter"/>
</dbReference>
<dbReference type="InterPro" id="IPR036870">
    <property type="entry name" value="Ribosomal_bS18_sf"/>
</dbReference>
<dbReference type="NCBIfam" id="TIGR00165">
    <property type="entry name" value="S18"/>
    <property type="match status" value="1"/>
</dbReference>
<comment type="similarity">
    <text evidence="1 4">Belongs to the bacterial ribosomal protein bS18 family.</text>
</comment>
<dbReference type="SUPFAM" id="SSF46911">
    <property type="entry name" value="Ribosomal protein S18"/>
    <property type="match status" value="1"/>
</dbReference>
<dbReference type="GO" id="GO:0003735">
    <property type="term" value="F:structural constituent of ribosome"/>
    <property type="evidence" value="ECO:0007669"/>
    <property type="project" value="InterPro"/>
</dbReference>
<dbReference type="HAMAP" id="MF_00270">
    <property type="entry name" value="Ribosomal_bS18"/>
    <property type="match status" value="1"/>
</dbReference>
<dbReference type="Pfam" id="PF01084">
    <property type="entry name" value="Ribosomal_S18"/>
    <property type="match status" value="1"/>
</dbReference>
<name>W7TXB5_9STRA</name>
<keyword evidence="2 4" id="KW-0689">Ribosomal protein</keyword>
<dbReference type="EMBL" id="AZIL01001064">
    <property type="protein sequence ID" value="EWM24984.1"/>
    <property type="molecule type" value="Genomic_DNA"/>
</dbReference>
<reference evidence="5 6" key="1">
    <citation type="journal article" date="2014" name="Mol. Plant">
        <title>Chromosome Scale Genome Assembly and Transcriptome Profiling of Nannochloropsis gaditana in Nitrogen Depletion.</title>
        <authorList>
            <person name="Corteggiani Carpinelli E."/>
            <person name="Telatin A."/>
            <person name="Vitulo N."/>
            <person name="Forcato C."/>
            <person name="D'Angelo M."/>
            <person name="Schiavon R."/>
            <person name="Vezzi A."/>
            <person name="Giacometti G.M."/>
            <person name="Morosinotto T."/>
            <person name="Valle G."/>
        </authorList>
    </citation>
    <scope>NUCLEOTIDE SEQUENCE [LARGE SCALE GENOMIC DNA]</scope>
    <source>
        <strain evidence="5 6">B-31</strain>
    </source>
</reference>
<dbReference type="PRINTS" id="PR00974">
    <property type="entry name" value="RIBOSOMALS18"/>
</dbReference>
<dbReference type="OrthoDB" id="21463at2759"/>
<protein>
    <submittedName>
        <fullName evidence="5">30s ribosomal protein s18</fullName>
    </submittedName>
</protein>
<proteinExistence type="inferred from homology"/>
<sequence>MCPALLALKAPTEVMWTFKFCYIQTACLWHHNSWAQPWLSYIAAGPALGPLTVLAPPRFFSSNHREGPPDFYWPSNLETTLPDESDRLYPAGGERVFSPEEVRAMNEAEVGGVCRGKLQRRGNQPLLCKKIDLGELEFSNVAVLAQFVSPLGMIKPRRMSGLCAKCQRKVARTIKQARHLGVLPHTYGVDLYQRLKMKGEGVGPDGKKPFLWRKGDAVEEKEKKREELLKQTPSLTI</sequence>
<keyword evidence="6" id="KW-1185">Reference proteome</keyword>
<accession>W7TXB5</accession>
<evidence type="ECO:0000313" key="5">
    <source>
        <dbReference type="EMBL" id="EWM24984.1"/>
    </source>
</evidence>
<evidence type="ECO:0000256" key="4">
    <source>
        <dbReference type="RuleBase" id="RU003910"/>
    </source>
</evidence>
<dbReference type="InterPro" id="IPR001648">
    <property type="entry name" value="Ribosomal_bS18"/>
</dbReference>